<accession>A0A0P9CJ23</accession>
<reference evidence="4 5" key="1">
    <citation type="submission" date="2015-09" db="EMBL/GenBank/DDBJ databases">
        <title>Draft genome sequence of Alicyclobacillus ferrooxydans DSM 22381.</title>
        <authorList>
            <person name="Hemp J."/>
        </authorList>
    </citation>
    <scope>NUCLEOTIDE SEQUENCE [LARGE SCALE GENOMIC DNA]</scope>
    <source>
        <strain evidence="4 5">TC-34</strain>
    </source>
</reference>
<dbReference type="PANTHER" id="PTHR43384">
    <property type="entry name" value="SEPTUM SITE-DETERMINING PROTEIN MIND HOMOLOG, CHLOROPLASTIC-RELATED"/>
    <property type="match status" value="1"/>
</dbReference>
<dbReference type="STRING" id="471514.AN477_01640"/>
<keyword evidence="1" id="KW-0547">Nucleotide-binding</keyword>
<evidence type="ECO:0000256" key="2">
    <source>
        <dbReference type="ARBA" id="ARBA00022840"/>
    </source>
</evidence>
<name>A0A0P9CJ23_9BACL</name>
<evidence type="ECO:0000256" key="1">
    <source>
        <dbReference type="ARBA" id="ARBA00022741"/>
    </source>
</evidence>
<dbReference type="Proteomes" id="UP000050482">
    <property type="component" value="Unassembled WGS sequence"/>
</dbReference>
<protein>
    <recommendedName>
        <fullName evidence="3">AAA domain-containing protein</fullName>
    </recommendedName>
</protein>
<dbReference type="AlphaFoldDB" id="A0A0P9CJ23"/>
<dbReference type="GO" id="GO:0005829">
    <property type="term" value="C:cytosol"/>
    <property type="evidence" value="ECO:0007669"/>
    <property type="project" value="TreeGrafter"/>
</dbReference>
<dbReference type="InterPro" id="IPR050625">
    <property type="entry name" value="ParA/MinD_ATPase"/>
</dbReference>
<dbReference type="SUPFAM" id="SSF52540">
    <property type="entry name" value="P-loop containing nucleoside triphosphate hydrolases"/>
    <property type="match status" value="1"/>
</dbReference>
<gene>
    <name evidence="4" type="ORF">AN477_01640</name>
</gene>
<dbReference type="Pfam" id="PF13614">
    <property type="entry name" value="AAA_31"/>
    <property type="match status" value="1"/>
</dbReference>
<dbReference type="EMBL" id="LJCO01000008">
    <property type="protein sequence ID" value="KPV45642.1"/>
    <property type="molecule type" value="Genomic_DNA"/>
</dbReference>
<comment type="caution">
    <text evidence="4">The sequence shown here is derived from an EMBL/GenBank/DDBJ whole genome shotgun (WGS) entry which is preliminary data.</text>
</comment>
<dbReference type="PATRIC" id="fig|471514.4.peg.328"/>
<evidence type="ECO:0000313" key="4">
    <source>
        <dbReference type="EMBL" id="KPV45642.1"/>
    </source>
</evidence>
<proteinExistence type="predicted"/>
<feature type="domain" description="AAA" evidence="3">
    <location>
        <begin position="164"/>
        <end position="308"/>
    </location>
</feature>
<keyword evidence="5" id="KW-1185">Reference proteome</keyword>
<dbReference type="Gene3D" id="3.40.50.300">
    <property type="entry name" value="P-loop containing nucleotide triphosphate hydrolases"/>
    <property type="match status" value="1"/>
</dbReference>
<organism evidence="4 5">
    <name type="scientific">Alicyclobacillus ferrooxydans</name>
    <dbReference type="NCBI Taxonomy" id="471514"/>
    <lineage>
        <taxon>Bacteria</taxon>
        <taxon>Bacillati</taxon>
        <taxon>Bacillota</taxon>
        <taxon>Bacilli</taxon>
        <taxon>Bacillales</taxon>
        <taxon>Alicyclobacillaceae</taxon>
        <taxon>Alicyclobacillus</taxon>
    </lineage>
</organism>
<dbReference type="InterPro" id="IPR025669">
    <property type="entry name" value="AAA_dom"/>
</dbReference>
<dbReference type="PANTHER" id="PTHR43384:SF6">
    <property type="entry name" value="SEPTUM SITE-DETERMINING PROTEIN MIND HOMOLOG, CHLOROPLASTIC"/>
    <property type="match status" value="1"/>
</dbReference>
<dbReference type="GO" id="GO:0005524">
    <property type="term" value="F:ATP binding"/>
    <property type="evidence" value="ECO:0007669"/>
    <property type="project" value="UniProtKB-KW"/>
</dbReference>
<dbReference type="RefSeq" id="WP_054967430.1">
    <property type="nucleotide sequence ID" value="NZ_LJCO01000008.1"/>
</dbReference>
<dbReference type="InterPro" id="IPR027417">
    <property type="entry name" value="P-loop_NTPase"/>
</dbReference>
<dbReference type="GO" id="GO:0009898">
    <property type="term" value="C:cytoplasmic side of plasma membrane"/>
    <property type="evidence" value="ECO:0007669"/>
    <property type="project" value="TreeGrafter"/>
</dbReference>
<dbReference type="OrthoDB" id="2512803at2"/>
<evidence type="ECO:0000313" key="5">
    <source>
        <dbReference type="Proteomes" id="UP000050482"/>
    </source>
</evidence>
<sequence length="412" mass="46372">MWMLLEYDRVLQNKAISVMKRSGIQATGVDHEEQLAQIQYASVQLLLIGAGWQEATISHLREQGLSCPSIYIAADVKDESYELARMLGCVDAVSYPLPIDYLKRWAPVVKDLASPQSVTEEELSPLDEVLRSKNVLNKKQTYTRAHTVHETTEVDETSTFGRGRVIAVHSARGGVGKSVLVSMIARQMAGRNYTVAVVDLDPKGNLLAMHRGQAAVTTDEWSRLPAQMDERMVKQSLVQMNGFYVLPSGKSRDGVDASTLRRMIHHLAQYFDLVLVDTTPSAQATYTALELAQKIVFVMTPEWVSFKRFIDEYQTVRYQKTAENVTVVINRIRKRVSEHARTLRLLEEADIPSDIVRVPEDRTLYRELIGAAALVGGRDVRDGLDHLLSALRLDPAMGSTKRGLRRRRRWNG</sequence>
<dbReference type="GO" id="GO:0016887">
    <property type="term" value="F:ATP hydrolysis activity"/>
    <property type="evidence" value="ECO:0007669"/>
    <property type="project" value="TreeGrafter"/>
</dbReference>
<evidence type="ECO:0000259" key="3">
    <source>
        <dbReference type="Pfam" id="PF13614"/>
    </source>
</evidence>
<dbReference type="GO" id="GO:0051782">
    <property type="term" value="P:negative regulation of cell division"/>
    <property type="evidence" value="ECO:0007669"/>
    <property type="project" value="TreeGrafter"/>
</dbReference>
<keyword evidence="2" id="KW-0067">ATP-binding</keyword>